<dbReference type="NCBIfam" id="TIGR01640">
    <property type="entry name" value="F_box_assoc_1"/>
    <property type="match status" value="1"/>
</dbReference>
<organism evidence="2 3">
    <name type="scientific">Sphagnum troendelagicum</name>
    <dbReference type="NCBI Taxonomy" id="128251"/>
    <lineage>
        <taxon>Eukaryota</taxon>
        <taxon>Viridiplantae</taxon>
        <taxon>Streptophyta</taxon>
        <taxon>Embryophyta</taxon>
        <taxon>Bryophyta</taxon>
        <taxon>Sphagnophytina</taxon>
        <taxon>Sphagnopsida</taxon>
        <taxon>Sphagnales</taxon>
        <taxon>Sphagnaceae</taxon>
        <taxon>Sphagnum</taxon>
    </lineage>
</organism>
<dbReference type="EMBL" id="OZ019894">
    <property type="protein sequence ID" value="CAK9214435.1"/>
    <property type="molecule type" value="Genomic_DNA"/>
</dbReference>
<dbReference type="InterPro" id="IPR036047">
    <property type="entry name" value="F-box-like_dom_sf"/>
</dbReference>
<dbReference type="Pfam" id="PF00646">
    <property type="entry name" value="F-box"/>
    <property type="match status" value="1"/>
</dbReference>
<dbReference type="InterPro" id="IPR015915">
    <property type="entry name" value="Kelch-typ_b-propeller"/>
</dbReference>
<proteinExistence type="predicted"/>
<dbReference type="InterPro" id="IPR001810">
    <property type="entry name" value="F-box_dom"/>
</dbReference>
<reference evidence="2" key="1">
    <citation type="submission" date="2024-02" db="EMBL/GenBank/DDBJ databases">
        <authorList>
            <consortium name="ELIXIR-Norway"/>
            <consortium name="Elixir Norway"/>
        </authorList>
    </citation>
    <scope>NUCLEOTIDE SEQUENCE</scope>
</reference>
<dbReference type="SUPFAM" id="SSF50965">
    <property type="entry name" value="Galactose oxidase, central domain"/>
    <property type="match status" value="1"/>
</dbReference>
<evidence type="ECO:0000313" key="3">
    <source>
        <dbReference type="Proteomes" id="UP001497512"/>
    </source>
</evidence>
<dbReference type="InterPro" id="IPR050796">
    <property type="entry name" value="SCF_F-box_component"/>
</dbReference>
<dbReference type="PANTHER" id="PTHR31672">
    <property type="entry name" value="BNACNNG10540D PROTEIN"/>
    <property type="match status" value="1"/>
</dbReference>
<dbReference type="SMART" id="SM00256">
    <property type="entry name" value="FBOX"/>
    <property type="match status" value="1"/>
</dbReference>
<dbReference type="SUPFAM" id="SSF81383">
    <property type="entry name" value="F-box domain"/>
    <property type="match status" value="1"/>
</dbReference>
<dbReference type="InterPro" id="IPR011043">
    <property type="entry name" value="Gal_Oxase/kelch_b-propeller"/>
</dbReference>
<protein>
    <recommendedName>
        <fullName evidence="1">F-box domain-containing protein</fullName>
    </recommendedName>
</protein>
<sequence length="380" mass="43193">MEPPINRLIDDLLKLVFWKVPLIDLIRAKAVCRRWKCLVDNKHFRVGFANSHTYCPLAFMKNDFGDHVWLGYDSTSSKWKRMPAFGDIVKKVDPLRTRGSWKGMLCLKFGNDYSSYTMFNPVIGESKPLPKSSDYWGASELQMVVEEETKNLKIVAIRGQGTEVYNFASNSWTKVASTPGSITNLTICKLKAKNGAAYSNGFLYCVGQSQEGFYILVSFNVATEKWSDDVIESPYPTSNAMEVECQVVECGGKIFAITETKVGLVEIWMFDCNTQRFSWVTEMSERMCTKVLNIEPGVHQELPKPGNIQCTANSQQIFIWQNHRQTIAAFHLLERRWEILPSIGRSDYTRSCPDVDTVEIDAAFFEPTFLELTVDVTVNS</sequence>
<feature type="domain" description="F-box" evidence="1">
    <location>
        <begin position="8"/>
        <end position="48"/>
    </location>
</feature>
<evidence type="ECO:0000259" key="1">
    <source>
        <dbReference type="SMART" id="SM00256"/>
    </source>
</evidence>
<dbReference type="Proteomes" id="UP001497512">
    <property type="component" value="Chromosome 2"/>
</dbReference>
<dbReference type="Gene3D" id="2.120.10.80">
    <property type="entry name" value="Kelch-type beta propeller"/>
    <property type="match status" value="1"/>
</dbReference>
<dbReference type="Gene3D" id="1.20.1280.50">
    <property type="match status" value="1"/>
</dbReference>
<dbReference type="PANTHER" id="PTHR31672:SF2">
    <property type="entry name" value="F-BOX DOMAIN-CONTAINING PROTEIN"/>
    <property type="match status" value="1"/>
</dbReference>
<evidence type="ECO:0000313" key="2">
    <source>
        <dbReference type="EMBL" id="CAK9214435.1"/>
    </source>
</evidence>
<name>A0ABP0U6X2_9BRYO</name>
<dbReference type="InterPro" id="IPR017451">
    <property type="entry name" value="F-box-assoc_interact_dom"/>
</dbReference>
<dbReference type="Pfam" id="PF07734">
    <property type="entry name" value="FBA_1"/>
    <property type="match status" value="1"/>
</dbReference>
<dbReference type="InterPro" id="IPR006527">
    <property type="entry name" value="F-box-assoc_dom_typ1"/>
</dbReference>
<gene>
    <name evidence="2" type="ORF">CSSPTR1EN2_LOCUS12230</name>
</gene>
<accession>A0ABP0U6X2</accession>
<keyword evidence="3" id="KW-1185">Reference proteome</keyword>